<feature type="binding site" evidence="10">
    <location>
        <begin position="114"/>
        <end position="121"/>
    </location>
    <ligand>
        <name>GTP</name>
        <dbReference type="ChEBI" id="CHEBI:37565"/>
    </ligand>
</feature>
<dbReference type="EC" id="3.6.5.4" evidence="10"/>
<evidence type="ECO:0000313" key="13">
    <source>
        <dbReference type="Proteomes" id="UP000184233"/>
    </source>
</evidence>
<dbReference type="GO" id="GO:0005525">
    <property type="term" value="F:GTP binding"/>
    <property type="evidence" value="ECO:0007669"/>
    <property type="project" value="UniProtKB-UniRule"/>
</dbReference>
<dbReference type="InterPro" id="IPR013822">
    <property type="entry name" value="Signal_recog_particl_SRP54_hlx"/>
</dbReference>
<keyword evidence="6 10" id="KW-0472">Membrane</keyword>
<dbReference type="InterPro" id="IPR036225">
    <property type="entry name" value="SRP/SRP_N"/>
</dbReference>
<evidence type="ECO:0000256" key="6">
    <source>
        <dbReference type="ARBA" id="ARBA00023136"/>
    </source>
</evidence>
<keyword evidence="5 10" id="KW-0342">GTP-binding</keyword>
<gene>
    <name evidence="10" type="primary">ftsY</name>
    <name evidence="12" type="ORF">BGO89_02065</name>
</gene>
<evidence type="ECO:0000256" key="5">
    <source>
        <dbReference type="ARBA" id="ARBA00023134"/>
    </source>
</evidence>
<dbReference type="GO" id="GO:0005886">
    <property type="term" value="C:plasma membrane"/>
    <property type="evidence" value="ECO:0007669"/>
    <property type="project" value="UniProtKB-SubCell"/>
</dbReference>
<feature type="binding site" evidence="10">
    <location>
        <begin position="260"/>
        <end position="263"/>
    </location>
    <ligand>
        <name>GTP</name>
        <dbReference type="ChEBI" id="CHEBI:37565"/>
    </ligand>
</feature>
<accession>A0A1M3L2H7</accession>
<dbReference type="InterPro" id="IPR003593">
    <property type="entry name" value="AAA+_ATPase"/>
</dbReference>
<evidence type="ECO:0000256" key="8">
    <source>
        <dbReference type="ARBA" id="ARBA00048027"/>
    </source>
</evidence>
<name>A0A1M3L2H7_9BACT</name>
<sequence>MKLDRLKEGLEKTRSSFVSKLKNVLFAGRKIDAALLAEIEEILITSDVGVSTTEKLIARLKERVRQDKLEDAAAITDVLKEEIHGLMAESPSAHNDKTFGIAEDARPHVIMVIGVNGVGKTTTIGKLAMNYKTVGRSVLIGAADTFRAAANEQLEVWAQRAGVDIVQQQQGADPAAVAYDTLRAAVSRNADVVIIDTAGRLHNKQGLMQELEKIGRVMKKIKPEAPNDIFLVLDATTGQNAIQQAREFTKVAPITGIILTKLDGTAKGGAVLAIADALQIPVRYIGVGERIDDLQVFDPAAFVEALFEDRSVVNDSAA</sequence>
<feature type="domain" description="SRP54-type proteins GTP-binding" evidence="11">
    <location>
        <begin position="281"/>
        <end position="294"/>
    </location>
</feature>
<dbReference type="HAMAP" id="MF_00920">
    <property type="entry name" value="FtsY"/>
    <property type="match status" value="1"/>
</dbReference>
<comment type="subcellular location">
    <subcellularLocation>
        <location evidence="10">Cell membrane</location>
        <topology evidence="10">Peripheral membrane protein</topology>
        <orientation evidence="10">Cytoplasmic side</orientation>
    </subcellularLocation>
    <subcellularLocation>
        <location evidence="10">Cytoplasm</location>
    </subcellularLocation>
</comment>
<comment type="caution">
    <text evidence="12">The sequence shown here is derived from an EMBL/GenBank/DDBJ whole genome shotgun (WGS) entry which is preliminary data.</text>
</comment>
<dbReference type="NCBIfam" id="TIGR00064">
    <property type="entry name" value="ftsY"/>
    <property type="match status" value="1"/>
</dbReference>
<dbReference type="CDD" id="cd17874">
    <property type="entry name" value="FtsY"/>
    <property type="match status" value="1"/>
</dbReference>
<dbReference type="Pfam" id="PF00448">
    <property type="entry name" value="SRP54"/>
    <property type="match status" value="1"/>
</dbReference>
<comment type="subunit">
    <text evidence="10">Part of the signal recognition particle protein translocation system, which is composed of SRP and FtsY.</text>
</comment>
<dbReference type="GO" id="GO:0005737">
    <property type="term" value="C:cytoplasm"/>
    <property type="evidence" value="ECO:0007669"/>
    <property type="project" value="UniProtKB-SubCell"/>
</dbReference>
<organism evidence="12 13">
    <name type="scientific">Candidatus Kapaibacterium thiocyanatum</name>
    <dbReference type="NCBI Taxonomy" id="1895771"/>
    <lineage>
        <taxon>Bacteria</taxon>
        <taxon>Pseudomonadati</taxon>
        <taxon>Candidatus Kapaibacteriota</taxon>
        <taxon>Candidatus Kapaibacteriia</taxon>
        <taxon>Candidatus Kapaibacteriales</taxon>
        <taxon>Candidatus Kapaibacteriaceae</taxon>
        <taxon>Candidatus Kapaibacterium</taxon>
    </lineage>
</organism>
<keyword evidence="2 10" id="KW-0963">Cytoplasm</keyword>
<evidence type="ECO:0000256" key="10">
    <source>
        <dbReference type="HAMAP-Rule" id="MF_00920"/>
    </source>
</evidence>
<proteinExistence type="inferred from homology"/>
<dbReference type="SMART" id="SM00963">
    <property type="entry name" value="SRP54_N"/>
    <property type="match status" value="1"/>
</dbReference>
<dbReference type="PANTHER" id="PTHR43134:SF1">
    <property type="entry name" value="SIGNAL RECOGNITION PARTICLE RECEPTOR SUBUNIT ALPHA"/>
    <property type="match status" value="1"/>
</dbReference>
<evidence type="ECO:0000256" key="2">
    <source>
        <dbReference type="ARBA" id="ARBA00022490"/>
    </source>
</evidence>
<evidence type="ECO:0000256" key="1">
    <source>
        <dbReference type="ARBA" id="ARBA00022475"/>
    </source>
</evidence>
<keyword evidence="4 10" id="KW-0378">Hydrolase</keyword>
<dbReference type="GO" id="GO:0003924">
    <property type="term" value="F:GTPase activity"/>
    <property type="evidence" value="ECO:0007669"/>
    <property type="project" value="UniProtKB-UniRule"/>
</dbReference>
<dbReference type="SMART" id="SM00382">
    <property type="entry name" value="AAA"/>
    <property type="match status" value="1"/>
</dbReference>
<comment type="similarity">
    <text evidence="10">Belongs to the GTP-binding SRP family. FtsY subfamily.</text>
</comment>
<dbReference type="InterPro" id="IPR004390">
    <property type="entry name" value="SR_rcpt_FtsY"/>
</dbReference>
<dbReference type="PANTHER" id="PTHR43134">
    <property type="entry name" value="SIGNAL RECOGNITION PARTICLE RECEPTOR SUBUNIT ALPHA"/>
    <property type="match status" value="1"/>
</dbReference>
<comment type="function">
    <text evidence="9">Involved in targeting and insertion of nascent membrane proteins into the cytoplasmic membrane. Acts as a receptor for the complex formed by the signal recognition particle (SRP) and the ribosome-nascent chain (RNC). Interaction with SRP-RNC leads to the transfer of the RNC complex to the Sec translocase for insertion into the membrane, the hydrolysis of GTP by both Ffh and FtsY, and the dissociation of the SRP-FtsY complex into the individual components.</text>
</comment>
<evidence type="ECO:0000256" key="4">
    <source>
        <dbReference type="ARBA" id="ARBA00022801"/>
    </source>
</evidence>
<feature type="binding site" evidence="10">
    <location>
        <begin position="196"/>
        <end position="200"/>
    </location>
    <ligand>
        <name>GTP</name>
        <dbReference type="ChEBI" id="CHEBI:37565"/>
    </ligand>
</feature>
<evidence type="ECO:0000256" key="3">
    <source>
        <dbReference type="ARBA" id="ARBA00022741"/>
    </source>
</evidence>
<dbReference type="EMBL" id="MKVH01000013">
    <property type="protein sequence ID" value="OJX59420.1"/>
    <property type="molecule type" value="Genomic_DNA"/>
</dbReference>
<keyword evidence="3 10" id="KW-0547">Nucleotide-binding</keyword>
<protein>
    <recommendedName>
        <fullName evidence="10">Signal recognition particle receptor FtsY</fullName>
        <shortName evidence="10">SRP receptor</shortName>
        <ecNumber evidence="10">3.6.5.4</ecNumber>
    </recommendedName>
</protein>
<dbReference type="Proteomes" id="UP000184233">
    <property type="component" value="Unassembled WGS sequence"/>
</dbReference>
<dbReference type="SMART" id="SM00962">
    <property type="entry name" value="SRP54"/>
    <property type="match status" value="1"/>
</dbReference>
<dbReference type="InterPro" id="IPR027417">
    <property type="entry name" value="P-loop_NTPase"/>
</dbReference>
<dbReference type="STRING" id="1895771.BGO89_02065"/>
<dbReference type="InterPro" id="IPR000897">
    <property type="entry name" value="SRP54_GTPase_dom"/>
</dbReference>
<comment type="catalytic activity">
    <reaction evidence="8 10">
        <text>GTP + H2O = GDP + phosphate + H(+)</text>
        <dbReference type="Rhea" id="RHEA:19669"/>
        <dbReference type="ChEBI" id="CHEBI:15377"/>
        <dbReference type="ChEBI" id="CHEBI:15378"/>
        <dbReference type="ChEBI" id="CHEBI:37565"/>
        <dbReference type="ChEBI" id="CHEBI:43474"/>
        <dbReference type="ChEBI" id="CHEBI:58189"/>
        <dbReference type="EC" id="3.6.5.4"/>
    </reaction>
</comment>
<evidence type="ECO:0000259" key="11">
    <source>
        <dbReference type="PROSITE" id="PS00300"/>
    </source>
</evidence>
<keyword evidence="7 10" id="KW-0675">Receptor</keyword>
<dbReference type="GO" id="GO:0005047">
    <property type="term" value="F:signal recognition particle binding"/>
    <property type="evidence" value="ECO:0007669"/>
    <property type="project" value="TreeGrafter"/>
</dbReference>
<dbReference type="Pfam" id="PF02881">
    <property type="entry name" value="SRP54_N"/>
    <property type="match status" value="1"/>
</dbReference>
<dbReference type="InterPro" id="IPR042101">
    <property type="entry name" value="SRP54_N_sf"/>
</dbReference>
<dbReference type="SUPFAM" id="SSF52540">
    <property type="entry name" value="P-loop containing nucleoside triphosphate hydrolases"/>
    <property type="match status" value="1"/>
</dbReference>
<evidence type="ECO:0000313" key="12">
    <source>
        <dbReference type="EMBL" id="OJX59420.1"/>
    </source>
</evidence>
<dbReference type="GO" id="GO:0006614">
    <property type="term" value="P:SRP-dependent cotranslational protein targeting to membrane"/>
    <property type="evidence" value="ECO:0007669"/>
    <property type="project" value="InterPro"/>
</dbReference>
<evidence type="ECO:0000256" key="9">
    <source>
        <dbReference type="ARBA" id="ARBA00053570"/>
    </source>
</evidence>
<keyword evidence="1 10" id="KW-1003">Cell membrane</keyword>
<dbReference type="FunFam" id="3.40.50.300:FF:000053">
    <property type="entry name" value="Signal recognition particle receptor FtsY"/>
    <property type="match status" value="1"/>
</dbReference>
<dbReference type="FunFam" id="1.20.120.140:FF:000002">
    <property type="entry name" value="Signal recognition particle receptor FtsY"/>
    <property type="match status" value="1"/>
</dbReference>
<dbReference type="Gene3D" id="1.20.120.140">
    <property type="entry name" value="Signal recognition particle SRP54, nucleotide-binding domain"/>
    <property type="match status" value="1"/>
</dbReference>
<evidence type="ECO:0000256" key="7">
    <source>
        <dbReference type="ARBA" id="ARBA00023170"/>
    </source>
</evidence>
<dbReference type="AlphaFoldDB" id="A0A1M3L2H7"/>
<dbReference type="PROSITE" id="PS00300">
    <property type="entry name" value="SRP54"/>
    <property type="match status" value="1"/>
</dbReference>
<reference evidence="12 13" key="1">
    <citation type="submission" date="2016-09" db="EMBL/GenBank/DDBJ databases">
        <title>Genome-resolved meta-omics ties microbial dynamics to process performance in biotechnology for thiocyanate degradation.</title>
        <authorList>
            <person name="Kantor R.S."/>
            <person name="Huddy R.J."/>
            <person name="Iyer R."/>
            <person name="Thomas B.C."/>
            <person name="Brown C.T."/>
            <person name="Anantharaman K."/>
            <person name="Tringe S."/>
            <person name="Hettich R.L."/>
            <person name="Harrison S.T."/>
            <person name="Banfield J.F."/>
        </authorList>
    </citation>
    <scope>NUCLEOTIDE SEQUENCE [LARGE SCALE GENOMIC DNA]</scope>
    <source>
        <strain evidence="12">59-99</strain>
    </source>
</reference>
<dbReference type="SUPFAM" id="SSF47364">
    <property type="entry name" value="Domain of the SRP/SRP receptor G-proteins"/>
    <property type="match status" value="1"/>
</dbReference>
<dbReference type="Gene3D" id="3.40.50.300">
    <property type="entry name" value="P-loop containing nucleotide triphosphate hydrolases"/>
    <property type="match status" value="1"/>
</dbReference>